<dbReference type="GO" id="GO:0006508">
    <property type="term" value="P:proteolysis"/>
    <property type="evidence" value="ECO:0007669"/>
    <property type="project" value="UniProtKB-KW"/>
</dbReference>
<dbReference type="AlphaFoldDB" id="A0A7K6D6L2"/>
<comment type="caution">
    <text evidence="3">The sequence shown here is derived from an EMBL/GenBank/DDBJ whole genome shotgun (WGS) entry which is preliminary data.</text>
</comment>
<dbReference type="InterPro" id="IPR009003">
    <property type="entry name" value="Peptidase_S1_PA"/>
</dbReference>
<dbReference type="PROSITE" id="PS50240">
    <property type="entry name" value="TRYPSIN_DOM"/>
    <property type="match status" value="1"/>
</dbReference>
<dbReference type="PRINTS" id="PR00722">
    <property type="entry name" value="CHYMOTRYPSIN"/>
</dbReference>
<dbReference type="PANTHER" id="PTHR24271">
    <property type="entry name" value="KALLIKREIN-RELATED"/>
    <property type="match status" value="1"/>
</dbReference>
<evidence type="ECO:0000313" key="4">
    <source>
        <dbReference type="Proteomes" id="UP000571324"/>
    </source>
</evidence>
<dbReference type="InterPro" id="IPR043504">
    <property type="entry name" value="Peptidase_S1_PA_chymotrypsin"/>
</dbReference>
<feature type="non-terminal residue" evidence="3">
    <location>
        <position position="97"/>
    </location>
</feature>
<keyword evidence="3" id="KW-0645">Protease</keyword>
<dbReference type="OrthoDB" id="5597713at2759"/>
<gene>
    <name evidence="3" type="primary">Mct1a_1</name>
    <name evidence="3" type="ORF">ORISOL_R14648</name>
</gene>
<dbReference type="Gene3D" id="2.40.10.10">
    <property type="entry name" value="Trypsin-like serine proteases"/>
    <property type="match status" value="2"/>
</dbReference>
<keyword evidence="1" id="KW-1015">Disulfide bond</keyword>
<dbReference type="PANTHER" id="PTHR24271:SF51">
    <property type="entry name" value="GRANZYME M"/>
    <property type="match status" value="1"/>
</dbReference>
<keyword evidence="3" id="KW-0378">Hydrolase</keyword>
<dbReference type="SUPFAM" id="SSF50494">
    <property type="entry name" value="Trypsin-like serine proteases"/>
    <property type="match status" value="1"/>
</dbReference>
<dbReference type="Proteomes" id="UP000571324">
    <property type="component" value="Unassembled WGS sequence"/>
</dbReference>
<dbReference type="PROSITE" id="PS00134">
    <property type="entry name" value="TRYPSIN_HIS"/>
    <property type="match status" value="1"/>
</dbReference>
<organism evidence="3 4">
    <name type="scientific">Origma solitaria</name>
    <dbReference type="NCBI Taxonomy" id="720586"/>
    <lineage>
        <taxon>Eukaryota</taxon>
        <taxon>Metazoa</taxon>
        <taxon>Chordata</taxon>
        <taxon>Craniata</taxon>
        <taxon>Vertebrata</taxon>
        <taxon>Euteleostomi</taxon>
        <taxon>Archelosauria</taxon>
        <taxon>Archosauria</taxon>
        <taxon>Dinosauria</taxon>
        <taxon>Saurischia</taxon>
        <taxon>Theropoda</taxon>
        <taxon>Coelurosauria</taxon>
        <taxon>Aves</taxon>
        <taxon>Neognathae</taxon>
        <taxon>Neoaves</taxon>
        <taxon>Telluraves</taxon>
        <taxon>Australaves</taxon>
        <taxon>Passeriformes</taxon>
        <taxon>Meliphagoidea</taxon>
        <taxon>Acanthizidae</taxon>
        <taxon>Origma</taxon>
    </lineage>
</organism>
<dbReference type="FunFam" id="2.40.10.10:FF:000005">
    <property type="entry name" value="Serine protease 37"/>
    <property type="match status" value="1"/>
</dbReference>
<dbReference type="InterPro" id="IPR001254">
    <property type="entry name" value="Trypsin_dom"/>
</dbReference>
<protein>
    <submittedName>
        <fullName evidence="3">MCT1A protease</fullName>
    </submittedName>
</protein>
<evidence type="ECO:0000256" key="1">
    <source>
        <dbReference type="ARBA" id="ARBA00023157"/>
    </source>
</evidence>
<dbReference type="InterPro" id="IPR001314">
    <property type="entry name" value="Peptidase_S1A"/>
</dbReference>
<dbReference type="GO" id="GO:0004252">
    <property type="term" value="F:serine-type endopeptidase activity"/>
    <property type="evidence" value="ECO:0007669"/>
    <property type="project" value="InterPro"/>
</dbReference>
<keyword evidence="4" id="KW-1185">Reference proteome</keyword>
<sequence>QPSIIGGHEAKAHSRPYMVSFRVGGRHACGAALLHRRWVLTAAHCLPRGSWDKAAVVVGLHNLRDRGPDTQTLSIRAACPHPGYNRGTMENDLLLLQ</sequence>
<proteinExistence type="predicted"/>
<feature type="non-terminal residue" evidence="3">
    <location>
        <position position="1"/>
    </location>
</feature>
<dbReference type="Pfam" id="PF00089">
    <property type="entry name" value="Trypsin"/>
    <property type="match status" value="1"/>
</dbReference>
<reference evidence="3 4" key="1">
    <citation type="submission" date="2019-09" db="EMBL/GenBank/DDBJ databases">
        <title>Bird 10,000 Genomes (B10K) Project - Family phase.</title>
        <authorList>
            <person name="Zhang G."/>
        </authorList>
    </citation>
    <scope>NUCLEOTIDE SEQUENCE [LARGE SCALE GENOMIC DNA]</scope>
    <source>
        <strain evidence="3">B10K-DU-029-52</strain>
    </source>
</reference>
<feature type="domain" description="Peptidase S1" evidence="2">
    <location>
        <begin position="4"/>
        <end position="97"/>
    </location>
</feature>
<accession>A0A7K6D6L2</accession>
<name>A0A7K6D6L2_9PASS</name>
<dbReference type="InterPro" id="IPR018114">
    <property type="entry name" value="TRYPSIN_HIS"/>
</dbReference>
<evidence type="ECO:0000259" key="2">
    <source>
        <dbReference type="PROSITE" id="PS50240"/>
    </source>
</evidence>
<dbReference type="EMBL" id="VZRL01002870">
    <property type="protein sequence ID" value="NWV21757.1"/>
    <property type="molecule type" value="Genomic_DNA"/>
</dbReference>
<evidence type="ECO:0000313" key="3">
    <source>
        <dbReference type="EMBL" id="NWV21757.1"/>
    </source>
</evidence>